<keyword evidence="2" id="KW-1185">Reference proteome</keyword>
<evidence type="ECO:0000313" key="1">
    <source>
        <dbReference type="EMBL" id="CBI35532.3"/>
    </source>
</evidence>
<dbReference type="PaxDb" id="29760-VIT_18s0001g02890.t01"/>
<evidence type="ECO:0000313" key="2">
    <source>
        <dbReference type="Proteomes" id="UP000009183"/>
    </source>
</evidence>
<name>D7TYF7_VITVI</name>
<dbReference type="AlphaFoldDB" id="D7TYF7"/>
<sequence>MLEGEKERESNEEVWKRERRYVTRPQMNSPLIYTIMKMKTPREAYICMTFHGQQRTNSCHKYSFIINIFRRLKGLMHGACLTLLEN</sequence>
<dbReference type="InParanoid" id="D7TYF7"/>
<proteinExistence type="predicted"/>
<organism evidence="1 2">
    <name type="scientific">Vitis vinifera</name>
    <name type="common">Grape</name>
    <dbReference type="NCBI Taxonomy" id="29760"/>
    <lineage>
        <taxon>Eukaryota</taxon>
        <taxon>Viridiplantae</taxon>
        <taxon>Streptophyta</taxon>
        <taxon>Embryophyta</taxon>
        <taxon>Tracheophyta</taxon>
        <taxon>Spermatophyta</taxon>
        <taxon>Magnoliopsida</taxon>
        <taxon>eudicotyledons</taxon>
        <taxon>Gunneridae</taxon>
        <taxon>Pentapetalae</taxon>
        <taxon>rosids</taxon>
        <taxon>Vitales</taxon>
        <taxon>Vitaceae</taxon>
        <taxon>Viteae</taxon>
        <taxon>Vitis</taxon>
    </lineage>
</organism>
<protein>
    <submittedName>
        <fullName evidence="1">Uncharacterized protein</fullName>
    </submittedName>
</protein>
<dbReference type="Proteomes" id="UP000009183">
    <property type="component" value="Chromosome 18, unordered"/>
</dbReference>
<dbReference type="HOGENOM" id="CLU_2502514_0_0_1"/>
<reference evidence="2" key="1">
    <citation type="journal article" date="2007" name="Nature">
        <title>The grapevine genome sequence suggests ancestral hexaploidization in major angiosperm phyla.</title>
        <authorList>
            <consortium name="The French-Italian Public Consortium for Grapevine Genome Characterization."/>
            <person name="Jaillon O."/>
            <person name="Aury J.-M."/>
            <person name="Noel B."/>
            <person name="Policriti A."/>
            <person name="Clepet C."/>
            <person name="Casagrande A."/>
            <person name="Choisne N."/>
            <person name="Aubourg S."/>
            <person name="Vitulo N."/>
            <person name="Jubin C."/>
            <person name="Vezzi A."/>
            <person name="Legeai F."/>
            <person name="Hugueney P."/>
            <person name="Dasilva C."/>
            <person name="Horner D."/>
            <person name="Mica E."/>
            <person name="Jublot D."/>
            <person name="Poulain J."/>
            <person name="Bruyere C."/>
            <person name="Billault A."/>
            <person name="Segurens B."/>
            <person name="Gouyvenoux M."/>
            <person name="Ugarte E."/>
            <person name="Cattonaro F."/>
            <person name="Anthouard V."/>
            <person name="Vico V."/>
            <person name="Del Fabbro C."/>
            <person name="Alaux M."/>
            <person name="Di Gaspero G."/>
            <person name="Dumas V."/>
            <person name="Felice N."/>
            <person name="Paillard S."/>
            <person name="Juman I."/>
            <person name="Moroldo M."/>
            <person name="Scalabrin S."/>
            <person name="Canaguier A."/>
            <person name="Le Clainche I."/>
            <person name="Malacrida G."/>
            <person name="Durand E."/>
            <person name="Pesole G."/>
            <person name="Laucou V."/>
            <person name="Chatelet P."/>
            <person name="Merdinoglu D."/>
            <person name="Delledonne M."/>
            <person name="Pezzotti M."/>
            <person name="Lecharny A."/>
            <person name="Scarpelli C."/>
            <person name="Artiguenave F."/>
            <person name="Pe M.E."/>
            <person name="Valle G."/>
            <person name="Morgante M."/>
            <person name="Caboche M."/>
            <person name="Adam-Blondon A.-F."/>
            <person name="Weissenbach J."/>
            <person name="Quetier F."/>
            <person name="Wincker P."/>
        </authorList>
    </citation>
    <scope>NUCLEOTIDE SEQUENCE [LARGE SCALE GENOMIC DNA]</scope>
    <source>
        <strain evidence="2">cv. Pinot noir / PN40024</strain>
    </source>
</reference>
<accession>D7TYF7</accession>
<gene>
    <name evidence="1" type="ordered locus">VIT_18s0001g02890</name>
</gene>
<dbReference type="EMBL" id="FN596267">
    <property type="protein sequence ID" value="CBI35532.3"/>
    <property type="molecule type" value="Genomic_DNA"/>
</dbReference>